<dbReference type="Proteomes" id="UP000181976">
    <property type="component" value="Unassembled WGS sequence"/>
</dbReference>
<accession>A0A1I1ZT57</accession>
<evidence type="ECO:0000256" key="2">
    <source>
        <dbReference type="ARBA" id="ARBA00022840"/>
    </source>
</evidence>
<dbReference type="OrthoDB" id="9803968at2"/>
<evidence type="ECO:0000259" key="3">
    <source>
        <dbReference type="Pfam" id="PF00501"/>
    </source>
</evidence>
<dbReference type="AlphaFoldDB" id="A0A1I1ZT57"/>
<sequence>MISIIDYFEDKVKRYPNNPLLWEKQQGKYQPTTYRAVNEQVITLAAGLLYLGIQKGDRIALLSEGRNDWLISELAILRCGAINVPLSTKLEADQDLIFRLNHSESRMIMVSGFQLPKIRQIIQEIPLIEKIIVFDETDSLEEKEVLLQEIYQRGTQFLETNSKSVEDRRKEIHYNDVANISYTSGTTAQPKGIMLSHRNYTANVEQAFSYIDIPSHYRTLAVLPWDHAFAHTAALYAFMYRGASIASVQAGKTQLETLKNFAQNIREIKPHVLMSVPAIAKNFRKNIEKGVMAKGKVIYTLFRVAMKYAVWYNGTGNNRGKGLKKLTYPLYYLFDNLIFKTIRANFGGNLQFFIGGGALLDIELQKFFYAIGIPMYQGYGLSEASPIISANTPAHHKMGSSGRTVNNLDIKICDESGKALPPGQSGEIVIKGENVMLGYWKNEEATKETIKNGWLYTGDLGYLDKDGYLYVLGRFKSLLISSDGEKYSPEGIEEAVIDHCELIDQCVLHNNQNPYTIGLIVPNAEKVVQYFKSLSNHLTKEQKLEKTLLAIQEELSQFKKGGKLENLFPQRWLPAASIILPEPFTEANKMINSTMKVVRRKVEEYYKAEIDYLYTPQGREFVSEKNKENLAKYLN</sequence>
<dbReference type="GO" id="GO:0004467">
    <property type="term" value="F:long-chain fatty acid-CoA ligase activity"/>
    <property type="evidence" value="ECO:0007669"/>
    <property type="project" value="TreeGrafter"/>
</dbReference>
<dbReference type="InterPro" id="IPR042099">
    <property type="entry name" value="ANL_N_sf"/>
</dbReference>
<organism evidence="4 5">
    <name type="scientific">Thermophagus xiamenensis</name>
    <dbReference type="NCBI Taxonomy" id="385682"/>
    <lineage>
        <taxon>Bacteria</taxon>
        <taxon>Pseudomonadati</taxon>
        <taxon>Bacteroidota</taxon>
        <taxon>Bacteroidia</taxon>
        <taxon>Marinilabiliales</taxon>
        <taxon>Marinilabiliaceae</taxon>
        <taxon>Thermophagus</taxon>
    </lineage>
</organism>
<dbReference type="GO" id="GO:0005524">
    <property type="term" value="F:ATP binding"/>
    <property type="evidence" value="ECO:0007669"/>
    <property type="project" value="UniProtKB-KW"/>
</dbReference>
<proteinExistence type="predicted"/>
<dbReference type="Pfam" id="PF00501">
    <property type="entry name" value="AMP-binding"/>
    <property type="match status" value="1"/>
</dbReference>
<feature type="domain" description="AMP-dependent synthetase/ligase" evidence="3">
    <location>
        <begin position="8"/>
        <end position="440"/>
    </location>
</feature>
<dbReference type="PANTHER" id="PTHR43272">
    <property type="entry name" value="LONG-CHAIN-FATTY-ACID--COA LIGASE"/>
    <property type="match status" value="1"/>
</dbReference>
<keyword evidence="2" id="KW-0067">ATP-binding</keyword>
<protein>
    <submittedName>
        <fullName evidence="4">Long-chain acyl-CoA synthetase</fullName>
    </submittedName>
</protein>
<dbReference type="SUPFAM" id="SSF56801">
    <property type="entry name" value="Acetyl-CoA synthetase-like"/>
    <property type="match status" value="1"/>
</dbReference>
<evidence type="ECO:0000256" key="1">
    <source>
        <dbReference type="ARBA" id="ARBA00022741"/>
    </source>
</evidence>
<gene>
    <name evidence="4" type="ORF">SAMN05444380_1107</name>
</gene>
<dbReference type="InterPro" id="IPR000873">
    <property type="entry name" value="AMP-dep_synth/lig_dom"/>
</dbReference>
<reference evidence="4 5" key="1">
    <citation type="submission" date="2016-10" db="EMBL/GenBank/DDBJ databases">
        <authorList>
            <person name="de Groot N.N."/>
        </authorList>
    </citation>
    <scope>NUCLEOTIDE SEQUENCE [LARGE SCALE GENOMIC DNA]</scope>
    <source>
        <strain evidence="4 5">DSM 19012</strain>
    </source>
</reference>
<dbReference type="RefSeq" id="WP_010527138.1">
    <property type="nucleotide sequence ID" value="NZ_AFSL01000035.1"/>
</dbReference>
<evidence type="ECO:0000313" key="4">
    <source>
        <dbReference type="EMBL" id="SFE34855.1"/>
    </source>
</evidence>
<dbReference type="EMBL" id="FONA01000010">
    <property type="protein sequence ID" value="SFE34855.1"/>
    <property type="molecule type" value="Genomic_DNA"/>
</dbReference>
<dbReference type="Pfam" id="PF23562">
    <property type="entry name" value="AMP-binding_C_3"/>
    <property type="match status" value="1"/>
</dbReference>
<evidence type="ECO:0000313" key="5">
    <source>
        <dbReference type="Proteomes" id="UP000181976"/>
    </source>
</evidence>
<dbReference type="STRING" id="385682.SAMN05444380_1107"/>
<dbReference type="Gene3D" id="3.40.50.12780">
    <property type="entry name" value="N-terminal domain of ligase-like"/>
    <property type="match status" value="1"/>
</dbReference>
<keyword evidence="5" id="KW-1185">Reference proteome</keyword>
<dbReference type="PANTHER" id="PTHR43272:SF33">
    <property type="entry name" value="AMP-BINDING DOMAIN-CONTAINING PROTEIN-RELATED"/>
    <property type="match status" value="1"/>
</dbReference>
<keyword evidence="1" id="KW-0547">Nucleotide-binding</keyword>
<name>A0A1I1ZT57_9BACT</name>
<dbReference type="GO" id="GO:0016020">
    <property type="term" value="C:membrane"/>
    <property type="evidence" value="ECO:0007669"/>
    <property type="project" value="TreeGrafter"/>
</dbReference>
<dbReference type="eggNOG" id="COG1022">
    <property type="taxonomic scope" value="Bacteria"/>
</dbReference>
<dbReference type="InParanoid" id="A0A1I1ZT57"/>